<dbReference type="InterPro" id="IPR029069">
    <property type="entry name" value="HotDog_dom_sf"/>
</dbReference>
<proteinExistence type="predicted"/>
<dbReference type="EMBL" id="FNVT01000043">
    <property type="protein sequence ID" value="SEH03755.1"/>
    <property type="molecule type" value="Genomic_DNA"/>
</dbReference>
<reference evidence="4 5" key="1">
    <citation type="submission" date="2016-10" db="EMBL/GenBank/DDBJ databases">
        <authorList>
            <person name="de Groot N.N."/>
        </authorList>
    </citation>
    <scope>NUCLEOTIDE SEQUENCE [LARGE SCALE GENOMIC DNA]</scope>
    <source>
        <strain evidence="4 5">CGMCC 4.7037</strain>
    </source>
</reference>
<evidence type="ECO:0000313" key="5">
    <source>
        <dbReference type="Proteomes" id="UP000236732"/>
    </source>
</evidence>
<feature type="active site" evidence="1">
    <location>
        <position position="42"/>
    </location>
</feature>
<keyword evidence="5" id="KW-1185">Reference proteome</keyword>
<gene>
    <name evidence="4" type="ORF">SAMN05444920_14324</name>
</gene>
<dbReference type="InterPro" id="IPR054485">
    <property type="entry name" value="FlK-like_dom"/>
</dbReference>
<evidence type="ECO:0000313" key="4">
    <source>
        <dbReference type="EMBL" id="SEH03755.1"/>
    </source>
</evidence>
<organism evidence="4 5">
    <name type="scientific">Nonomuraea solani</name>
    <dbReference type="NCBI Taxonomy" id="1144553"/>
    <lineage>
        <taxon>Bacteria</taxon>
        <taxon>Bacillati</taxon>
        <taxon>Actinomycetota</taxon>
        <taxon>Actinomycetes</taxon>
        <taxon>Streptosporangiales</taxon>
        <taxon>Streptosporangiaceae</taxon>
        <taxon>Nonomuraea</taxon>
    </lineage>
</organism>
<dbReference type="Gene3D" id="3.10.129.10">
    <property type="entry name" value="Hotdog Thioesterase"/>
    <property type="match status" value="1"/>
</dbReference>
<dbReference type="Pfam" id="PF22636">
    <property type="entry name" value="FlK"/>
    <property type="match status" value="1"/>
</dbReference>
<dbReference type="PANTHER" id="PTHR36934">
    <property type="entry name" value="BLR0278 PROTEIN"/>
    <property type="match status" value="1"/>
</dbReference>
<evidence type="ECO:0000256" key="2">
    <source>
        <dbReference type="PIRSR" id="PIRSR014972-2"/>
    </source>
</evidence>
<dbReference type="AlphaFoldDB" id="A0A1H6F3Y4"/>
<feature type="binding site" evidence="2">
    <location>
        <position position="61"/>
    </location>
    <ligand>
        <name>CoA</name>
        <dbReference type="ChEBI" id="CHEBI:57287"/>
    </ligand>
</feature>
<feature type="domain" description="Fluoroacetyl-CoA-specific thioesterase-like" evidence="3">
    <location>
        <begin position="15"/>
        <end position="117"/>
    </location>
</feature>
<feature type="binding site" evidence="2">
    <location>
        <position position="61"/>
    </location>
    <ligand>
        <name>substrate</name>
    </ligand>
</feature>
<sequence length="126" mass="13388">MTLASGLRAQLIIMVEMEDTAKKIGSGDVPVLATPRLLALAEAATVRAIDKHLAPGETSVGTRVELDHTAASPLGTHVQIGVELTEVDGRRLVFAFEAHDKHGVVGKGTIERVVVDRATFLARATR</sequence>
<dbReference type="SUPFAM" id="SSF54637">
    <property type="entry name" value="Thioesterase/thiol ester dehydrase-isomerase"/>
    <property type="match status" value="1"/>
</dbReference>
<accession>A0A1H6F3Y4</accession>
<protein>
    <submittedName>
        <fullName evidence="4">Predicted thioesterase</fullName>
    </submittedName>
</protein>
<name>A0A1H6F3Y4_9ACTN</name>
<evidence type="ECO:0000256" key="1">
    <source>
        <dbReference type="PIRSR" id="PIRSR014972-1"/>
    </source>
</evidence>
<dbReference type="RefSeq" id="WP_235031073.1">
    <property type="nucleotide sequence ID" value="NZ_FNVT01000043.1"/>
</dbReference>
<dbReference type="Proteomes" id="UP000236732">
    <property type="component" value="Unassembled WGS sequence"/>
</dbReference>
<dbReference type="PANTHER" id="PTHR36934:SF1">
    <property type="entry name" value="THIOESTERASE DOMAIN-CONTAINING PROTEIN"/>
    <property type="match status" value="1"/>
</dbReference>
<feature type="active site" evidence="1">
    <location>
        <position position="34"/>
    </location>
</feature>
<feature type="active site" evidence="1">
    <location>
        <position position="68"/>
    </location>
</feature>
<dbReference type="PIRSF" id="PIRSF014972">
    <property type="entry name" value="FlK"/>
    <property type="match status" value="1"/>
</dbReference>
<evidence type="ECO:0000259" key="3">
    <source>
        <dbReference type="Pfam" id="PF22636"/>
    </source>
</evidence>
<feature type="binding site" evidence="2">
    <location>
        <position position="112"/>
    </location>
    <ligand>
        <name>substrate</name>
    </ligand>
</feature>
<dbReference type="InterPro" id="IPR025540">
    <property type="entry name" value="FlK"/>
</dbReference>